<evidence type="ECO:0000256" key="1">
    <source>
        <dbReference type="ARBA" id="ARBA00004173"/>
    </source>
</evidence>
<proteinExistence type="inferred from homology"/>
<evidence type="ECO:0000256" key="3">
    <source>
        <dbReference type="ARBA" id="ARBA00022980"/>
    </source>
</evidence>
<dbReference type="Gene3D" id="3.40.30.10">
    <property type="entry name" value="Glutaredoxin"/>
    <property type="match status" value="1"/>
</dbReference>
<reference evidence="8" key="1">
    <citation type="submission" date="2021-01" db="EMBL/GenBank/DDBJ databases">
        <authorList>
            <person name="Corre E."/>
            <person name="Pelletier E."/>
            <person name="Niang G."/>
            <person name="Scheremetjew M."/>
            <person name="Finn R."/>
            <person name="Kale V."/>
            <person name="Holt S."/>
            <person name="Cochrane G."/>
            <person name="Meng A."/>
            <person name="Brown T."/>
            <person name="Cohen L."/>
        </authorList>
    </citation>
    <scope>NUCLEOTIDE SEQUENCE</scope>
    <source>
        <strain evidence="8">NY070348D</strain>
    </source>
</reference>
<comment type="similarity">
    <text evidence="2">Belongs to the mitochondrion-specific ribosomal protein mL43 family.</text>
</comment>
<evidence type="ECO:0000256" key="4">
    <source>
        <dbReference type="ARBA" id="ARBA00023128"/>
    </source>
</evidence>
<name>A0A7S2RB73_9STRA</name>
<evidence type="ECO:0000256" key="2">
    <source>
        <dbReference type="ARBA" id="ARBA00006073"/>
    </source>
</evidence>
<accession>A0A7S2RB73</accession>
<keyword evidence="5" id="KW-0687">Ribonucleoprotein</keyword>
<dbReference type="InterPro" id="IPR007741">
    <property type="entry name" value="Ribosomal_mL43/mS25/NADH_DH"/>
</dbReference>
<dbReference type="PANTHER" id="PTHR21396:SF2">
    <property type="entry name" value="LARGE RIBOSOMAL SUBUNIT PROTEIN ML43"/>
    <property type="match status" value="1"/>
</dbReference>
<dbReference type="SMART" id="SM00916">
    <property type="entry name" value="L51_S25_CI-B8"/>
    <property type="match status" value="1"/>
</dbReference>
<protein>
    <recommendedName>
        <fullName evidence="6">Large ribosomal subunit protein mL43</fullName>
    </recommendedName>
</protein>
<evidence type="ECO:0000313" key="8">
    <source>
        <dbReference type="EMBL" id="CAD9666030.1"/>
    </source>
</evidence>
<sequence>MCSRGVWQLEKLTIRYCQNGGSSKGIRKFIRHDVIKFAEENPQVSVQTVLKPNRHPIIVAEYKKGPSQVHSCRNYDRDEINGIVNDVRDRTGRLITRIKKPVYSNTPSIQGEWDTDVTKGTDFEVHFL</sequence>
<organism evidence="8">
    <name type="scientific">Mucochytrium quahogii</name>
    <dbReference type="NCBI Taxonomy" id="96639"/>
    <lineage>
        <taxon>Eukaryota</taxon>
        <taxon>Sar</taxon>
        <taxon>Stramenopiles</taxon>
        <taxon>Bigyra</taxon>
        <taxon>Labyrinthulomycetes</taxon>
        <taxon>Thraustochytrida</taxon>
        <taxon>Thraustochytriidae</taxon>
        <taxon>Mucochytrium</taxon>
    </lineage>
</organism>
<dbReference type="GO" id="GO:0005762">
    <property type="term" value="C:mitochondrial large ribosomal subunit"/>
    <property type="evidence" value="ECO:0007669"/>
    <property type="project" value="TreeGrafter"/>
</dbReference>
<dbReference type="PANTHER" id="PTHR21396">
    <property type="entry name" value="39S RIBOSOMAL PROTEIN L43"/>
    <property type="match status" value="1"/>
</dbReference>
<dbReference type="Pfam" id="PF05047">
    <property type="entry name" value="L51_S25_CI-B8"/>
    <property type="match status" value="1"/>
</dbReference>
<dbReference type="InterPro" id="IPR039927">
    <property type="entry name" value="Ribosomal_mL43"/>
</dbReference>
<keyword evidence="4" id="KW-0496">Mitochondrion</keyword>
<dbReference type="GO" id="GO:0032543">
    <property type="term" value="P:mitochondrial translation"/>
    <property type="evidence" value="ECO:0007669"/>
    <property type="project" value="InterPro"/>
</dbReference>
<dbReference type="AlphaFoldDB" id="A0A7S2RB73"/>
<gene>
    <name evidence="8" type="ORF">QSP1433_LOCUS1572</name>
</gene>
<dbReference type="GO" id="GO:0003735">
    <property type="term" value="F:structural constituent of ribosome"/>
    <property type="evidence" value="ECO:0007669"/>
    <property type="project" value="InterPro"/>
</dbReference>
<dbReference type="InterPro" id="IPR036249">
    <property type="entry name" value="Thioredoxin-like_sf"/>
</dbReference>
<comment type="subcellular location">
    <subcellularLocation>
        <location evidence="1">Mitochondrion</location>
    </subcellularLocation>
</comment>
<evidence type="ECO:0000256" key="5">
    <source>
        <dbReference type="ARBA" id="ARBA00023274"/>
    </source>
</evidence>
<keyword evidence="3" id="KW-0689">Ribosomal protein</keyword>
<feature type="domain" description="Ribosomal protein/NADH dehydrogenase" evidence="7">
    <location>
        <begin position="18"/>
        <end position="91"/>
    </location>
</feature>
<evidence type="ECO:0000256" key="6">
    <source>
        <dbReference type="ARBA" id="ARBA00035188"/>
    </source>
</evidence>
<dbReference type="SUPFAM" id="SSF52833">
    <property type="entry name" value="Thioredoxin-like"/>
    <property type="match status" value="1"/>
</dbReference>
<evidence type="ECO:0000259" key="7">
    <source>
        <dbReference type="SMART" id="SM00916"/>
    </source>
</evidence>
<dbReference type="EMBL" id="HBHK01002658">
    <property type="protein sequence ID" value="CAD9666030.1"/>
    <property type="molecule type" value="Transcribed_RNA"/>
</dbReference>